<dbReference type="AlphaFoldDB" id="A0A4Y7XC18"/>
<keyword evidence="1" id="KW-0812">Transmembrane</keyword>
<feature type="transmembrane region" description="Helical" evidence="1">
    <location>
        <begin position="6"/>
        <end position="29"/>
    </location>
</feature>
<evidence type="ECO:0000313" key="2">
    <source>
        <dbReference type="EMBL" id="TEU26886.1"/>
    </source>
</evidence>
<feature type="transmembrane region" description="Helical" evidence="1">
    <location>
        <begin position="60"/>
        <end position="78"/>
    </location>
</feature>
<sequence length="116" mass="13025">MNSAWLGLIIPLWCILLFIGYFGIMRAIFESSELPKISPELTEIYKNSLIGRNGDNSVQFLLILVAVPIVCLGFSAGYFQSKTTDPGLRWFGHVLGVLNLILLWALFRYLTSSKLV</sequence>
<keyword evidence="1" id="KW-1133">Transmembrane helix</keyword>
<evidence type="ECO:0000256" key="1">
    <source>
        <dbReference type="SAM" id="Phobius"/>
    </source>
</evidence>
<dbReference type="RefSeq" id="WP_134244331.1">
    <property type="nucleotide sequence ID" value="NZ_SNTY01000025.1"/>
</dbReference>
<evidence type="ECO:0000313" key="3">
    <source>
        <dbReference type="Proteomes" id="UP000297834"/>
    </source>
</evidence>
<keyword evidence="1" id="KW-0472">Membrane</keyword>
<accession>A0A4Y7XC18</accession>
<organism evidence="2 3">
    <name type="scientific">Alkanindiges illinoisensis</name>
    <dbReference type="NCBI Taxonomy" id="197183"/>
    <lineage>
        <taxon>Bacteria</taxon>
        <taxon>Pseudomonadati</taxon>
        <taxon>Pseudomonadota</taxon>
        <taxon>Gammaproteobacteria</taxon>
        <taxon>Moraxellales</taxon>
        <taxon>Moraxellaceae</taxon>
        <taxon>Alkanindiges</taxon>
    </lineage>
</organism>
<gene>
    <name evidence="2" type="ORF">E2B99_07720</name>
</gene>
<reference evidence="2 3" key="1">
    <citation type="submission" date="2019-03" db="EMBL/GenBank/DDBJ databases">
        <title>Alkanindiges illinoisensis: a potential pathogenic isolated from ascites of a gastric cancer patient with abdominal metastasis.</title>
        <authorList>
            <person name="Hu X."/>
            <person name="Yang B."/>
            <person name="Yan X."/>
            <person name="Lin L."/>
            <person name="Zhao H."/>
            <person name="Zhou F."/>
            <person name="Su B."/>
            <person name="Chen J."/>
            <person name="Rui Y."/>
            <person name="Wang Q."/>
            <person name="Zheng L."/>
        </authorList>
    </citation>
    <scope>NUCLEOTIDE SEQUENCE [LARGE SCALE GENOMIC DNA]</scope>
    <source>
        <strain evidence="2 3">NFYY 23406</strain>
    </source>
</reference>
<keyword evidence="3" id="KW-1185">Reference proteome</keyword>
<dbReference type="Proteomes" id="UP000297834">
    <property type="component" value="Unassembled WGS sequence"/>
</dbReference>
<name>A0A4Y7XC18_9GAMM</name>
<protein>
    <submittedName>
        <fullName evidence="2">Uncharacterized protein</fullName>
    </submittedName>
</protein>
<feature type="transmembrane region" description="Helical" evidence="1">
    <location>
        <begin position="90"/>
        <end position="110"/>
    </location>
</feature>
<comment type="caution">
    <text evidence="2">The sequence shown here is derived from an EMBL/GenBank/DDBJ whole genome shotgun (WGS) entry which is preliminary data.</text>
</comment>
<proteinExistence type="predicted"/>
<dbReference type="EMBL" id="SNTY01000025">
    <property type="protein sequence ID" value="TEU26886.1"/>
    <property type="molecule type" value="Genomic_DNA"/>
</dbReference>